<protein>
    <submittedName>
        <fullName evidence="2">Uncharacterized protein</fullName>
    </submittedName>
</protein>
<proteinExistence type="predicted"/>
<dbReference type="EMBL" id="DRLD01000093">
    <property type="protein sequence ID" value="HED09705.1"/>
    <property type="molecule type" value="Genomic_DNA"/>
</dbReference>
<gene>
    <name evidence="2" type="ORF">ENJ10_03370</name>
</gene>
<sequence>MKKLLFIVVFMAAGALAAQGNSSPWQVDSTIVPGRPLRFFTFPDRHLPVKESLEIYLNKRRAQPVLDFRLEDTRIRFVPPPQKGDTVRIRYRRYPINLKRRYTLFKKDTLTRKESGEIAAKKRVIISAVDLGTAFEDFGSGLKKRGSIARGVNIGSNRDLTLSSGLNLELSGQLNENIEIIAALTDETTPIQPEGNTQTLDEIDRVFVQFKSPVLDGTVGDIYYDVNTLRFGNLKRKLQGINLSGKYKGHRLELTGATTRGLIKRQIFIGREGNQGPYQLTGNNGEREIIVLAGTEQVWLDGQKMSRGESNDYVIEYGNGEIRFTNKRLITGESRIEVDFEFFPAGQKFNRDAYGATYEGALGSGLSYSLRYFRESDSKERLLGRESGFTSAEKEVLRRAGNDPFRAFVSGASEVGAGKGRYIRADTLYADSLYRIYKYVGRGGGDYRVSFSYVGRGNGSYTRDRLGQYRWIGPSRGDYEPVKLLPLPQDHQLADLDVKWRIDEKTDFKAEYAFSRFDPNTFSALDNSRNNGQALFMRYKTRDRQIALFGLRPGRFTADISATYVDDRFQSLDRLNKPDYQRYWNVLNDNLDTREEKSLQFNGSYFPTENINLRLNGGLLNKAGQRTRRVNSALEMRKSSWGRGEVDFTYLRSRQENRQIDNTWRRLQSEYGYGLGGFEPQLIYRFENRRNQTPALVNGFRYDDVGLRLNILDWWRIKGFAQYQTRYDQVYDVERQGRLTPQSVARTARLHFELTGVPRTALTVDVLRRQKVFEERFKNIRVDTLKLLYADATVQDTVWQDNATNLADVTFSHSRWKNALRINAKYRISTDQTALREKVYIKVEPGRGNLRFDTDLQEYVPDPDGDYVLFIVSSGRFEPVTRLNSALRLTYDGAAWWRKPGHWWQVILKNLSGNSYLRADEETREPDVASIYLLNLSRFQGAYTLRGALVFDQDLYIMKRNRALNFRIQYRYRDDRFNQFLDAADNEDRLNVERALRMDWRIIPALKSQTEVRGRFVTRNSRSNVMRNRNISGLLATEKITWRLNKRWEARLETEYGREENRTDNYPLSLWYGLFKPQLNFIIPGKARLSLNYEYQTVRLLDNPLNLTVPYEMARGRKEGLSQRWQARMEYNITKNVLFNFSYSGRNDAGLSRVIHTGQAEVRAYF</sequence>
<dbReference type="AlphaFoldDB" id="A0A7V1PTR2"/>
<reference evidence="2" key="1">
    <citation type="journal article" date="2020" name="mSystems">
        <title>Genome- and Community-Level Interaction Insights into Carbon Utilization and Element Cycling Functions of Hydrothermarchaeota in Hydrothermal Sediment.</title>
        <authorList>
            <person name="Zhou Z."/>
            <person name="Liu Y."/>
            <person name="Xu W."/>
            <person name="Pan J."/>
            <person name="Luo Z.H."/>
            <person name="Li M."/>
        </authorList>
    </citation>
    <scope>NUCLEOTIDE SEQUENCE [LARGE SCALE GENOMIC DNA]</scope>
    <source>
        <strain evidence="2">HyVt-456</strain>
    </source>
</reference>
<accession>A0A7V1PTR2</accession>
<evidence type="ECO:0000256" key="1">
    <source>
        <dbReference type="SAM" id="SignalP"/>
    </source>
</evidence>
<name>A0A7V1PTR2_CALAY</name>
<dbReference type="Proteomes" id="UP000886005">
    <property type="component" value="Unassembled WGS sequence"/>
</dbReference>
<keyword evidence="1" id="KW-0732">Signal</keyword>
<evidence type="ECO:0000313" key="2">
    <source>
        <dbReference type="EMBL" id="HED09705.1"/>
    </source>
</evidence>
<feature type="chain" id="PRO_5031209430" evidence="1">
    <location>
        <begin position="18"/>
        <end position="1166"/>
    </location>
</feature>
<organism evidence="2">
    <name type="scientific">Caldithrix abyssi</name>
    <dbReference type="NCBI Taxonomy" id="187145"/>
    <lineage>
        <taxon>Bacteria</taxon>
        <taxon>Pseudomonadati</taxon>
        <taxon>Calditrichota</taxon>
        <taxon>Calditrichia</taxon>
        <taxon>Calditrichales</taxon>
        <taxon>Calditrichaceae</taxon>
        <taxon>Caldithrix</taxon>
    </lineage>
</organism>
<feature type="signal peptide" evidence="1">
    <location>
        <begin position="1"/>
        <end position="17"/>
    </location>
</feature>
<comment type="caution">
    <text evidence="2">The sequence shown here is derived from an EMBL/GenBank/DDBJ whole genome shotgun (WGS) entry which is preliminary data.</text>
</comment>